<dbReference type="InterPro" id="IPR011013">
    <property type="entry name" value="Gal_mutarotase_sf_dom"/>
</dbReference>
<evidence type="ECO:0000256" key="3">
    <source>
        <dbReference type="SAM" id="SignalP"/>
    </source>
</evidence>
<dbReference type="EMBL" id="JQED01000047">
    <property type="protein sequence ID" value="KGJ88280.1"/>
    <property type="molecule type" value="Genomic_DNA"/>
</dbReference>
<dbReference type="SUPFAM" id="SSF48230">
    <property type="entry name" value="Chondroitin AC/alginate lyase"/>
    <property type="match status" value="1"/>
</dbReference>
<dbReference type="SUPFAM" id="SSF74650">
    <property type="entry name" value="Galactose mutarotase-like"/>
    <property type="match status" value="1"/>
</dbReference>
<keyword evidence="2 7" id="KW-0456">Lyase</keyword>
<dbReference type="Gene3D" id="2.60.220.10">
    <property type="entry name" value="Polysaccharide lyase family 8-like, C-terminal"/>
    <property type="match status" value="1"/>
</dbReference>
<dbReference type="InterPro" id="IPR015177">
    <property type="entry name" value="Lyase_catalyt"/>
</dbReference>
<comment type="caution">
    <text evidence="7">The sequence shown here is derived from an EMBL/GenBank/DDBJ whole genome shotgun (WGS) entry which is preliminary data.</text>
</comment>
<evidence type="ECO:0000313" key="7">
    <source>
        <dbReference type="EMBL" id="KGJ88280.1"/>
    </source>
</evidence>
<keyword evidence="3" id="KW-0732">Signal</keyword>
<dbReference type="InterPro" id="IPR014718">
    <property type="entry name" value="GH-type_carb-bd"/>
</dbReference>
<feature type="domain" description="Polysaccharide lyase family 8 central" evidence="4">
    <location>
        <begin position="598"/>
        <end position="891"/>
    </location>
</feature>
<gene>
    <name evidence="7" type="ORF">ND2E_4116</name>
</gene>
<dbReference type="Pfam" id="PF09092">
    <property type="entry name" value="Lyase_N"/>
    <property type="match status" value="1"/>
</dbReference>
<feature type="domain" description="Lyase N-terminal" evidence="5">
    <location>
        <begin position="32"/>
        <end position="204"/>
    </location>
</feature>
<evidence type="ECO:0000313" key="8">
    <source>
        <dbReference type="Proteomes" id="UP000029843"/>
    </source>
</evidence>
<dbReference type="Pfam" id="PF09093">
    <property type="entry name" value="Lyase_catalyt"/>
    <property type="match status" value="1"/>
</dbReference>
<dbReference type="GO" id="GO:0005576">
    <property type="term" value="C:extracellular region"/>
    <property type="evidence" value="ECO:0007669"/>
    <property type="project" value="InterPro"/>
</dbReference>
<feature type="domain" description="Lyase catalytic" evidence="6">
    <location>
        <begin position="236"/>
        <end position="574"/>
    </location>
</feature>
<dbReference type="GO" id="GO:0005975">
    <property type="term" value="P:carbohydrate metabolic process"/>
    <property type="evidence" value="ECO:0007669"/>
    <property type="project" value="InterPro"/>
</dbReference>
<protein>
    <submittedName>
        <fullName evidence="7">Chondroitin-sulfate-ABC endolyase</fullName>
        <ecNumber evidence="7">4.2.2.20</ecNumber>
    </submittedName>
</protein>
<dbReference type="PANTHER" id="PTHR37322">
    <property type="match status" value="1"/>
</dbReference>
<dbReference type="GO" id="GO:0030246">
    <property type="term" value="F:carbohydrate binding"/>
    <property type="evidence" value="ECO:0007669"/>
    <property type="project" value="InterPro"/>
</dbReference>
<evidence type="ECO:0000256" key="2">
    <source>
        <dbReference type="ARBA" id="ARBA00023239"/>
    </source>
</evidence>
<dbReference type="Gene3D" id="2.60.120.430">
    <property type="entry name" value="Galactose-binding lectin"/>
    <property type="match status" value="1"/>
</dbReference>
<dbReference type="Proteomes" id="UP000029843">
    <property type="component" value="Unassembled WGS sequence"/>
</dbReference>
<dbReference type="InterPro" id="IPR039174">
    <property type="entry name" value="Chondroitin_ABC_lyase"/>
</dbReference>
<evidence type="ECO:0000259" key="5">
    <source>
        <dbReference type="Pfam" id="PF09092"/>
    </source>
</evidence>
<organism evidence="7 8">
    <name type="scientific">Colwellia psychrerythraea</name>
    <name type="common">Vibrio psychroerythus</name>
    <dbReference type="NCBI Taxonomy" id="28229"/>
    <lineage>
        <taxon>Bacteria</taxon>
        <taxon>Pseudomonadati</taxon>
        <taxon>Pseudomonadota</taxon>
        <taxon>Gammaproteobacteria</taxon>
        <taxon>Alteromonadales</taxon>
        <taxon>Colwelliaceae</taxon>
        <taxon>Colwellia</taxon>
    </lineage>
</organism>
<proteinExistence type="inferred from homology"/>
<feature type="signal peptide" evidence="3">
    <location>
        <begin position="1"/>
        <end position="24"/>
    </location>
</feature>
<dbReference type="SUPFAM" id="SSF49863">
    <property type="entry name" value="Hyaluronate lyase-like, C-terminal domain"/>
    <property type="match status" value="1"/>
</dbReference>
<dbReference type="InterPro" id="IPR008979">
    <property type="entry name" value="Galactose-bd-like_sf"/>
</dbReference>
<dbReference type="InterPro" id="IPR003159">
    <property type="entry name" value="Lyase_8_central_dom"/>
</dbReference>
<feature type="chain" id="PRO_5001957081" evidence="3">
    <location>
        <begin position="25"/>
        <end position="1038"/>
    </location>
</feature>
<name>A0A099KD79_COLPS</name>
<dbReference type="AlphaFoldDB" id="A0A099KD79"/>
<dbReference type="GO" id="GO:0006027">
    <property type="term" value="P:glycosaminoglycan catabolic process"/>
    <property type="evidence" value="ECO:0007669"/>
    <property type="project" value="InterPro"/>
</dbReference>
<accession>A0A099KD79</accession>
<evidence type="ECO:0000256" key="1">
    <source>
        <dbReference type="ARBA" id="ARBA00006699"/>
    </source>
</evidence>
<evidence type="ECO:0000259" key="6">
    <source>
        <dbReference type="Pfam" id="PF09093"/>
    </source>
</evidence>
<dbReference type="InterPro" id="IPR011071">
    <property type="entry name" value="Lyase_8-like_C"/>
</dbReference>
<dbReference type="OrthoDB" id="6394136at2"/>
<dbReference type="PANTHER" id="PTHR37322:SF3">
    <property type="entry name" value="CHONDROITIN SULFATE ABC EXOLYASE"/>
    <property type="match status" value="1"/>
</dbReference>
<reference evidence="7 8" key="1">
    <citation type="submission" date="2014-08" db="EMBL/GenBank/DDBJ databases">
        <title>Genomic and Phenotypic Diversity of Colwellia psychrerythraea strains from Disparate Marine Basins.</title>
        <authorList>
            <person name="Techtmann S.M."/>
            <person name="Stelling S.C."/>
            <person name="Utturkar S.M."/>
            <person name="Alshibli N."/>
            <person name="Harris A."/>
            <person name="Brown S.D."/>
            <person name="Hazen T.C."/>
        </authorList>
    </citation>
    <scope>NUCLEOTIDE SEQUENCE [LARGE SCALE GENOMIC DNA]</scope>
    <source>
        <strain evidence="7 8">ND2E</strain>
    </source>
</reference>
<dbReference type="GO" id="GO:0034000">
    <property type="term" value="F:chondroitin-sulfate-ABC endolyase activity"/>
    <property type="evidence" value="ECO:0007669"/>
    <property type="project" value="UniProtKB-EC"/>
</dbReference>
<dbReference type="SUPFAM" id="SSF49785">
    <property type="entry name" value="Galactose-binding domain-like"/>
    <property type="match status" value="1"/>
</dbReference>
<sequence>MFIKAIKLLFISLCFVLTTTKVLANALEKPAVESFESSSVLQYYQHNDDSQISLSKQHYKFGQRALLWQWQGNSRLSTQQLRLLTYNQSQLKYGNYFPASPTFLISLYSEQPQTSSVKISFEKNGDVSGKESIWFDLPLNFSGWRIFRVPFYEMNGQAPEKNAEVHYDTLTFSTGGSGQVFIDDIIFSQFHDDRHPYPSAQTPFMRKEAQQSASDHWMPLLSDLSLVNRLSPAPLQADDVKQLLAIEDKITAQLISQNKSADSLASLKRSFTELSLVDNDKTVQGPPLTFAASEVYYNKAQQGEKIHTRLHDLGLLLKKLALHHSNGPQENQSAVEQMFIQASRYYLDQGWQAGSSMGTLHHIGYSTRELTEAFYLMRKPLQQAGLLNDIGASLQWIFNLGKLLGDKASFHANIDYMNTQSFYHLLIIFLSNERAMQAALLQAFSDYISIILAQDDSHGVFKIDGTAWHHGGHYPAYALGAFEKVPQLIYSLSASRFSINEAGHSNFKKAFLASRIYSQPFDFGFGNAGRHPFAGSFSSLQQQYLQLALSGNPQHTDAIDKDVAGAYLRLWGKQDQESSRLFKQYGISAETLTGYYSFPYAATAVLRQKGWAAIIKGYSKYVWASEIYVASNRYGRYPANGTVQLLNEQGERGSGFVEAGWDWNRFPGATVINLPIEQLETTQPLLMFKSDETFVGSVQLNNNGLFAMQLNESKGANHEGNDEGVQLLAGELKAKKSVFAFNNKLIFIGTDISSRDNSHPVQTNLFQSYLTEPAQPLYSSSAGRVTSFPYQATLPLQSATGSAKGTTNAKNSTANWLIDPYGNGYHLLSDTKVTVKRKHQHSLHNKYALRTGKMNHKGKGVTKTQGDFASAWLEHGIAPENGAYQYAVYPFMSQAQIRNFAEIADAKPSYDILQADSQAHIVVDHITNTTAYALFSAKTPVQHGILASSSAPALVMVQQQDNKGATLSIVEPNLNFSQEKSADGFSQPVTLTLTLNGHWQLPTTSKVKSVIYRQDKTEITLTSQHGLSVVLNVQQKFE</sequence>
<dbReference type="Gene3D" id="1.50.10.100">
    <property type="entry name" value="Chondroitin AC/alginate lyase"/>
    <property type="match status" value="1"/>
</dbReference>
<dbReference type="Gene3D" id="2.70.98.10">
    <property type="match status" value="1"/>
</dbReference>
<evidence type="ECO:0000259" key="4">
    <source>
        <dbReference type="Pfam" id="PF02278"/>
    </source>
</evidence>
<dbReference type="InterPro" id="IPR015176">
    <property type="entry name" value="Lyase_N"/>
</dbReference>
<dbReference type="RefSeq" id="WP_033095112.1">
    <property type="nucleotide sequence ID" value="NZ_JQED01000047.1"/>
</dbReference>
<dbReference type="EC" id="4.2.2.20" evidence="7"/>
<dbReference type="InterPro" id="IPR008929">
    <property type="entry name" value="Chondroitin_lyas"/>
</dbReference>
<dbReference type="PATRIC" id="fig|28229.4.peg.3454"/>
<comment type="similarity">
    <text evidence="1">Belongs to the polysaccharide lyase 8 family.</text>
</comment>
<dbReference type="Pfam" id="PF02278">
    <property type="entry name" value="Lyase_8"/>
    <property type="match status" value="1"/>
</dbReference>